<evidence type="ECO:0000313" key="4">
    <source>
        <dbReference type="EMBL" id="CAD9989088.1"/>
    </source>
</evidence>
<dbReference type="InterPro" id="IPR054549">
    <property type="entry name" value="UVB_sens_RUS_dom"/>
</dbReference>
<gene>
    <name evidence="4" type="ORF">APAL1065_LOCUS24181</name>
</gene>
<evidence type="ECO:0000256" key="1">
    <source>
        <dbReference type="ARBA" id="ARBA00007558"/>
    </source>
</evidence>
<name>A0A7S2YQJ9_9STRA</name>
<reference evidence="4" key="1">
    <citation type="submission" date="2021-01" db="EMBL/GenBank/DDBJ databases">
        <authorList>
            <person name="Corre E."/>
            <person name="Pelletier E."/>
            <person name="Niang G."/>
            <person name="Scheremetjew M."/>
            <person name="Finn R."/>
            <person name="Kale V."/>
            <person name="Holt S."/>
            <person name="Cochrane G."/>
            <person name="Meng A."/>
            <person name="Brown T."/>
            <person name="Cohen L."/>
        </authorList>
    </citation>
    <scope>NUCLEOTIDE SEQUENCE</scope>
    <source>
        <strain evidence="4">CCMP125</strain>
    </source>
</reference>
<dbReference type="PANTHER" id="PTHR12770:SF20">
    <property type="entry name" value="PROTEIN ROOT UVB SENSITIVE 6"/>
    <property type="match status" value="1"/>
</dbReference>
<dbReference type="PANTHER" id="PTHR12770">
    <property type="entry name" value="RUS1 FAMILY PROTEIN C16ORF58"/>
    <property type="match status" value="1"/>
</dbReference>
<organism evidence="4">
    <name type="scientific">Entomoneis paludosa</name>
    <dbReference type="NCBI Taxonomy" id="265537"/>
    <lineage>
        <taxon>Eukaryota</taxon>
        <taxon>Sar</taxon>
        <taxon>Stramenopiles</taxon>
        <taxon>Ochrophyta</taxon>
        <taxon>Bacillariophyta</taxon>
        <taxon>Bacillariophyceae</taxon>
        <taxon>Bacillariophycidae</taxon>
        <taxon>Entomoneidaceae</taxon>
        <taxon>Entomoneis</taxon>
    </lineage>
</organism>
<evidence type="ECO:0000256" key="2">
    <source>
        <dbReference type="SAM" id="Phobius"/>
    </source>
</evidence>
<dbReference type="EMBL" id="HBHT01035972">
    <property type="protein sequence ID" value="CAD9989088.1"/>
    <property type="molecule type" value="Transcribed_RNA"/>
</dbReference>
<protein>
    <recommendedName>
        <fullName evidence="3">Protein root UVB sensitive/RUS domain-containing protein</fullName>
    </recommendedName>
</protein>
<keyword evidence="2" id="KW-0812">Transmembrane</keyword>
<feature type="transmembrane region" description="Helical" evidence="2">
    <location>
        <begin position="271"/>
        <end position="297"/>
    </location>
</feature>
<feature type="domain" description="Protein root UVB sensitive/RUS" evidence="3">
    <location>
        <begin position="175"/>
        <end position="405"/>
    </location>
</feature>
<sequence length="661" mass="73098">MTVQRRSPSVSQVKAMRIANAGNMERRWLMAMISMLALERASSFLHSNTPAKLGPPSLSSSNRIQLPSGAYLVDGPTRRAKSTRLEAENYVNGFRQTKWINGDASPGDAATNVETMSLLELDVLYDRRSELVYDPVQDRYRRRKNVNGFEEEALDGTPGSKRRGIQNIWQTVVAPRLSVAFLPSGVTPNYYNFMRWRVLQRFVNANLHVFGTQSLLMGLGIKSSSSQLGALSAALKWVLKDALGKFVRMAWASRMGRRFDSDAKRWRFRSAFVYALGNFLEITTYIIPSMFLVWATLANCCKQVSMLTSSSTRTAIYNSFRDGSRENIGDITAKGEAQIAIVDLLGIGSGVTLSRVVGTSVQSVLGVYAVLQALEILCMYKQIRTVVYRVLNFERMAAVIEDFLDATLTPDGKSVAVVNGAETVSPPLEPATAAHASDATLHTNATTIEAAAVVTPIPSTSNAARATASDDDMCGIKTPQQMAETERIFLPPLHLARRPTSFGSLGRAKLSPQELDQLLQIFAKERFLLIVGANVKRPSAQPNKSSKDESLRENCHIVLHKEATNADIVKATFALFLLRRKLAASSSRLDPVSMRSSDCYDIIESALSDTDQLFGLFRRKLSKQGWESPARSMFGRVHMRAEWPLATTNERLNVKAPRPMS</sequence>
<keyword evidence="2" id="KW-1133">Transmembrane helix</keyword>
<dbReference type="InterPro" id="IPR006968">
    <property type="entry name" value="RUS_fam"/>
</dbReference>
<accession>A0A7S2YQJ9</accession>
<comment type="similarity">
    <text evidence="1">Belongs to the RUS1 family.</text>
</comment>
<evidence type="ECO:0000259" key="3">
    <source>
        <dbReference type="Pfam" id="PF04884"/>
    </source>
</evidence>
<proteinExistence type="inferred from homology"/>
<keyword evidence="2" id="KW-0472">Membrane</keyword>
<dbReference type="Pfam" id="PF04884">
    <property type="entry name" value="UVB_sens_prot"/>
    <property type="match status" value="1"/>
</dbReference>
<dbReference type="AlphaFoldDB" id="A0A7S2YQJ9"/>